<name>X1QEV6_9ZZZZ</name>
<dbReference type="AlphaFoldDB" id="X1QEV6"/>
<accession>X1QEV6</accession>
<evidence type="ECO:0000313" key="1">
    <source>
        <dbReference type="EMBL" id="GAI41809.1"/>
    </source>
</evidence>
<gene>
    <name evidence="1" type="ORF">S06H3_39090</name>
</gene>
<sequence length="268" mass="30394">QLQTNPAAVRAGALWQKFIRRGAKIRFADERVVVNIHVTFVDDKLGSCGELSEWIEGRTWRLEVDDHLDSLKRWSRGKKVNADGLGSPEYRAKKQFMAGFVKLLHDMGGYELARQYEWLTCKSQPNCLKREGTDDDPAGGLVAVDFRAGLALLPFLPMSPGDFKLIVKGLVRGSLVQFDRGNLKKLDAFVEAHRDDFADMQGALGDLKTCERVYRKSVADVTHNHIRLFYSRKLWSTMLDSAVTGWQIRNLLDESHERKLRSSTLSTL</sequence>
<proteinExistence type="predicted"/>
<protein>
    <submittedName>
        <fullName evidence="1">Uncharacterized protein</fullName>
    </submittedName>
</protein>
<organism evidence="1">
    <name type="scientific">marine sediment metagenome</name>
    <dbReference type="NCBI Taxonomy" id="412755"/>
    <lineage>
        <taxon>unclassified sequences</taxon>
        <taxon>metagenomes</taxon>
        <taxon>ecological metagenomes</taxon>
    </lineage>
</organism>
<feature type="non-terminal residue" evidence="1">
    <location>
        <position position="268"/>
    </location>
</feature>
<dbReference type="EMBL" id="BARV01023875">
    <property type="protein sequence ID" value="GAI41809.1"/>
    <property type="molecule type" value="Genomic_DNA"/>
</dbReference>
<reference evidence="1" key="1">
    <citation type="journal article" date="2014" name="Front. Microbiol.">
        <title>High frequency of phylogenetically diverse reductive dehalogenase-homologous genes in deep subseafloor sedimentary metagenomes.</title>
        <authorList>
            <person name="Kawai M."/>
            <person name="Futagami T."/>
            <person name="Toyoda A."/>
            <person name="Takaki Y."/>
            <person name="Nishi S."/>
            <person name="Hori S."/>
            <person name="Arai W."/>
            <person name="Tsubouchi T."/>
            <person name="Morono Y."/>
            <person name="Uchiyama I."/>
            <person name="Ito T."/>
            <person name="Fujiyama A."/>
            <person name="Inagaki F."/>
            <person name="Takami H."/>
        </authorList>
    </citation>
    <scope>NUCLEOTIDE SEQUENCE</scope>
    <source>
        <strain evidence="1">Expedition CK06-06</strain>
    </source>
</reference>
<feature type="non-terminal residue" evidence="1">
    <location>
        <position position="1"/>
    </location>
</feature>
<comment type="caution">
    <text evidence="1">The sequence shown here is derived from an EMBL/GenBank/DDBJ whole genome shotgun (WGS) entry which is preliminary data.</text>
</comment>